<keyword evidence="3" id="KW-1185">Reference proteome</keyword>
<evidence type="ECO:0000313" key="3">
    <source>
        <dbReference type="Proteomes" id="UP000059680"/>
    </source>
</evidence>
<dbReference type="AlphaFoldDB" id="A0A0P0Y7A0"/>
<dbReference type="Gramene" id="Os12t0163750-00">
    <property type="protein sequence ID" value="Os12t0163750-00"/>
    <property type="gene ID" value="Os12g0163750"/>
</dbReference>
<organism evidence="2 3">
    <name type="scientific">Oryza sativa subsp. japonica</name>
    <name type="common">Rice</name>
    <dbReference type="NCBI Taxonomy" id="39947"/>
    <lineage>
        <taxon>Eukaryota</taxon>
        <taxon>Viridiplantae</taxon>
        <taxon>Streptophyta</taxon>
        <taxon>Embryophyta</taxon>
        <taxon>Tracheophyta</taxon>
        <taxon>Spermatophyta</taxon>
        <taxon>Magnoliopsida</taxon>
        <taxon>Liliopsida</taxon>
        <taxon>Poales</taxon>
        <taxon>Poaceae</taxon>
        <taxon>BOP clade</taxon>
        <taxon>Oryzoideae</taxon>
        <taxon>Oryzeae</taxon>
        <taxon>Oryzinae</taxon>
        <taxon>Oryza</taxon>
        <taxon>Oryza sativa</taxon>
    </lineage>
</organism>
<dbReference type="Proteomes" id="UP000059680">
    <property type="component" value="Chromosome 12"/>
</dbReference>
<evidence type="ECO:0000313" key="2">
    <source>
        <dbReference type="EMBL" id="BAT16015.1"/>
    </source>
</evidence>
<gene>
    <name evidence="2" type="ordered locus">Os12g0163750</name>
    <name evidence="2" type="ORF">OSNPB_120163750</name>
</gene>
<feature type="non-terminal residue" evidence="2">
    <location>
        <position position="1"/>
    </location>
</feature>
<dbReference type="EMBL" id="AP014968">
    <property type="protein sequence ID" value="BAT16015.1"/>
    <property type="molecule type" value="Genomic_DNA"/>
</dbReference>
<proteinExistence type="predicted"/>
<name>A0A0P0Y7A0_ORYSJ</name>
<sequence length="127" mass="13966">GAATGVEGEHGLDGDIHGGDIEALEHDLGHLLPVGLGVERRLGEQRRVLLGRHPELVVEGVVPDLLHVVPVAHDPVLDRVLERQDPPLRLRLVPDVCVLLPHPHHHPRVPGATHDAREHRPRRVVAR</sequence>
<dbReference type="FunCoup" id="A0A0P0Y7A0">
    <property type="interactions" value="3"/>
</dbReference>
<accession>A0A0P0Y7A0</accession>
<reference evidence="3" key="1">
    <citation type="journal article" date="2005" name="Nature">
        <title>The map-based sequence of the rice genome.</title>
        <authorList>
            <consortium name="International rice genome sequencing project (IRGSP)"/>
            <person name="Matsumoto T."/>
            <person name="Wu J."/>
            <person name="Kanamori H."/>
            <person name="Katayose Y."/>
            <person name="Fujisawa M."/>
            <person name="Namiki N."/>
            <person name="Mizuno H."/>
            <person name="Yamamoto K."/>
            <person name="Antonio B.A."/>
            <person name="Baba T."/>
            <person name="Sakata K."/>
            <person name="Nagamura Y."/>
            <person name="Aoki H."/>
            <person name="Arikawa K."/>
            <person name="Arita K."/>
            <person name="Bito T."/>
            <person name="Chiden Y."/>
            <person name="Fujitsuka N."/>
            <person name="Fukunaka R."/>
            <person name="Hamada M."/>
            <person name="Harada C."/>
            <person name="Hayashi A."/>
            <person name="Hijishita S."/>
            <person name="Honda M."/>
            <person name="Hosokawa S."/>
            <person name="Ichikawa Y."/>
            <person name="Idonuma A."/>
            <person name="Iijima M."/>
            <person name="Ikeda M."/>
            <person name="Ikeno M."/>
            <person name="Ito K."/>
            <person name="Ito S."/>
            <person name="Ito T."/>
            <person name="Ito Y."/>
            <person name="Ito Y."/>
            <person name="Iwabuchi A."/>
            <person name="Kamiya K."/>
            <person name="Karasawa W."/>
            <person name="Kurita K."/>
            <person name="Katagiri S."/>
            <person name="Kikuta A."/>
            <person name="Kobayashi H."/>
            <person name="Kobayashi N."/>
            <person name="Machita K."/>
            <person name="Maehara T."/>
            <person name="Masukawa M."/>
            <person name="Mizubayashi T."/>
            <person name="Mukai Y."/>
            <person name="Nagasaki H."/>
            <person name="Nagata Y."/>
            <person name="Naito S."/>
            <person name="Nakashima M."/>
            <person name="Nakama Y."/>
            <person name="Nakamichi Y."/>
            <person name="Nakamura M."/>
            <person name="Meguro A."/>
            <person name="Negishi M."/>
            <person name="Ohta I."/>
            <person name="Ohta T."/>
            <person name="Okamoto M."/>
            <person name="Ono N."/>
            <person name="Saji S."/>
            <person name="Sakaguchi M."/>
            <person name="Sakai K."/>
            <person name="Shibata M."/>
            <person name="Shimokawa T."/>
            <person name="Song J."/>
            <person name="Takazaki Y."/>
            <person name="Terasawa K."/>
            <person name="Tsugane M."/>
            <person name="Tsuji K."/>
            <person name="Ueda S."/>
            <person name="Waki K."/>
            <person name="Yamagata H."/>
            <person name="Yamamoto M."/>
            <person name="Yamamoto S."/>
            <person name="Yamane H."/>
            <person name="Yoshiki S."/>
            <person name="Yoshihara R."/>
            <person name="Yukawa K."/>
            <person name="Zhong H."/>
            <person name="Yano M."/>
            <person name="Yuan Q."/>
            <person name="Ouyang S."/>
            <person name="Liu J."/>
            <person name="Jones K.M."/>
            <person name="Gansberger K."/>
            <person name="Moffat K."/>
            <person name="Hill J."/>
            <person name="Bera J."/>
            <person name="Fadrosh D."/>
            <person name="Jin S."/>
            <person name="Johri S."/>
            <person name="Kim M."/>
            <person name="Overton L."/>
            <person name="Reardon M."/>
            <person name="Tsitrin T."/>
            <person name="Vuong H."/>
            <person name="Weaver B."/>
            <person name="Ciecko A."/>
            <person name="Tallon L."/>
            <person name="Jackson J."/>
            <person name="Pai G."/>
            <person name="Aken S.V."/>
            <person name="Utterback T."/>
            <person name="Reidmuller S."/>
            <person name="Feldblyum T."/>
            <person name="Hsiao J."/>
            <person name="Zismann V."/>
            <person name="Iobst S."/>
            <person name="de Vazeille A.R."/>
            <person name="Buell C.R."/>
            <person name="Ying K."/>
            <person name="Li Y."/>
            <person name="Lu T."/>
            <person name="Huang Y."/>
            <person name="Zhao Q."/>
            <person name="Feng Q."/>
            <person name="Zhang L."/>
            <person name="Zhu J."/>
            <person name="Weng Q."/>
            <person name="Mu J."/>
            <person name="Lu Y."/>
            <person name="Fan D."/>
            <person name="Liu Y."/>
            <person name="Guan J."/>
            <person name="Zhang Y."/>
            <person name="Yu S."/>
            <person name="Liu X."/>
            <person name="Zhang Y."/>
            <person name="Hong G."/>
            <person name="Han B."/>
            <person name="Choisne N."/>
            <person name="Demange N."/>
            <person name="Orjeda G."/>
            <person name="Samain S."/>
            <person name="Cattolico L."/>
            <person name="Pelletier E."/>
            <person name="Couloux A."/>
            <person name="Segurens B."/>
            <person name="Wincker P."/>
            <person name="D'Hont A."/>
            <person name="Scarpelli C."/>
            <person name="Weissenbach J."/>
            <person name="Salanoubat M."/>
            <person name="Quetier F."/>
            <person name="Yu Y."/>
            <person name="Kim H.R."/>
            <person name="Rambo T."/>
            <person name="Currie J."/>
            <person name="Collura K."/>
            <person name="Luo M."/>
            <person name="Yang T."/>
            <person name="Ammiraju J.S.S."/>
            <person name="Engler F."/>
            <person name="Soderlund C."/>
            <person name="Wing R.A."/>
            <person name="Palmer L.E."/>
            <person name="de la Bastide M."/>
            <person name="Spiegel L."/>
            <person name="Nascimento L."/>
            <person name="Zutavern T."/>
            <person name="O'Shaughnessy A."/>
            <person name="Dike S."/>
            <person name="Dedhia N."/>
            <person name="Preston R."/>
            <person name="Balija V."/>
            <person name="McCombie W.R."/>
            <person name="Chow T."/>
            <person name="Chen H."/>
            <person name="Chung M."/>
            <person name="Chen C."/>
            <person name="Shaw J."/>
            <person name="Wu H."/>
            <person name="Hsiao K."/>
            <person name="Chao Y."/>
            <person name="Chu M."/>
            <person name="Cheng C."/>
            <person name="Hour A."/>
            <person name="Lee P."/>
            <person name="Lin S."/>
            <person name="Lin Y."/>
            <person name="Liou J."/>
            <person name="Liu S."/>
            <person name="Hsing Y."/>
            <person name="Raghuvanshi S."/>
            <person name="Mohanty A."/>
            <person name="Bharti A.K."/>
            <person name="Gaur A."/>
            <person name="Gupta V."/>
            <person name="Kumar D."/>
            <person name="Ravi V."/>
            <person name="Vij S."/>
            <person name="Kapur A."/>
            <person name="Khurana P."/>
            <person name="Khurana P."/>
            <person name="Khurana J.P."/>
            <person name="Tyagi A.K."/>
            <person name="Gaikwad K."/>
            <person name="Singh A."/>
            <person name="Dalal V."/>
            <person name="Srivastava S."/>
            <person name="Dixit A."/>
            <person name="Pal A.K."/>
            <person name="Ghazi I.A."/>
            <person name="Yadav M."/>
            <person name="Pandit A."/>
            <person name="Bhargava A."/>
            <person name="Sureshbabu K."/>
            <person name="Batra K."/>
            <person name="Sharma T.R."/>
            <person name="Mohapatra T."/>
            <person name="Singh N.K."/>
            <person name="Messing J."/>
            <person name="Nelson A.B."/>
            <person name="Fuks G."/>
            <person name="Kavchok S."/>
            <person name="Keizer G."/>
            <person name="Linton E."/>
            <person name="Llaca V."/>
            <person name="Song R."/>
            <person name="Tanyolac B."/>
            <person name="Young S."/>
            <person name="Ho-Il K."/>
            <person name="Hahn J.H."/>
            <person name="Sangsakoo G."/>
            <person name="Vanavichit A."/>
            <person name="de Mattos Luiz.A.T."/>
            <person name="Zimmer P.D."/>
            <person name="Malone G."/>
            <person name="Dellagostin O."/>
            <person name="de Oliveira A.C."/>
            <person name="Bevan M."/>
            <person name="Bancroft I."/>
            <person name="Minx P."/>
            <person name="Cordum H."/>
            <person name="Wilson R."/>
            <person name="Cheng Z."/>
            <person name="Jin W."/>
            <person name="Jiang J."/>
            <person name="Leong S.A."/>
            <person name="Iwama H."/>
            <person name="Gojobori T."/>
            <person name="Itoh T."/>
            <person name="Niimura Y."/>
            <person name="Fujii Y."/>
            <person name="Habara T."/>
            <person name="Sakai H."/>
            <person name="Sato Y."/>
            <person name="Wilson G."/>
            <person name="Kumar K."/>
            <person name="McCouch S."/>
            <person name="Juretic N."/>
            <person name="Hoen D."/>
            <person name="Wright S."/>
            <person name="Bruskiewich R."/>
            <person name="Bureau T."/>
            <person name="Miyao A."/>
            <person name="Hirochika H."/>
            <person name="Nishikawa T."/>
            <person name="Kadowaki K."/>
            <person name="Sugiura M."/>
            <person name="Burr B."/>
            <person name="Sasaki T."/>
        </authorList>
    </citation>
    <scope>NUCLEOTIDE SEQUENCE [LARGE SCALE GENOMIC DNA]</scope>
    <source>
        <strain evidence="3">cv. Nipponbare</strain>
    </source>
</reference>
<evidence type="ECO:0000256" key="1">
    <source>
        <dbReference type="SAM" id="MobiDB-lite"/>
    </source>
</evidence>
<dbReference type="InParanoid" id="A0A0P0Y7A0"/>
<protein>
    <submittedName>
        <fullName evidence="2">Os12g0163750 protein</fullName>
    </submittedName>
</protein>
<feature type="region of interest" description="Disordered" evidence="1">
    <location>
        <begin position="104"/>
        <end position="127"/>
    </location>
</feature>
<feature type="non-terminal residue" evidence="2">
    <location>
        <position position="127"/>
    </location>
</feature>
<reference evidence="2 3" key="3">
    <citation type="journal article" date="2013" name="Rice">
        <title>Improvement of the Oryza sativa Nipponbare reference genome using next generation sequence and optical map data.</title>
        <authorList>
            <person name="Kawahara Y."/>
            <person name="de la Bastide M."/>
            <person name="Hamilton J.P."/>
            <person name="Kanamori H."/>
            <person name="McCombie W.R."/>
            <person name="Ouyang S."/>
            <person name="Schwartz D.C."/>
            <person name="Tanaka T."/>
            <person name="Wu J."/>
            <person name="Zhou S."/>
            <person name="Childs K.L."/>
            <person name="Davidson R.M."/>
            <person name="Lin H."/>
            <person name="Quesada-Ocampo L."/>
            <person name="Vaillancourt B."/>
            <person name="Sakai H."/>
            <person name="Lee S.S."/>
            <person name="Kim J."/>
            <person name="Numa H."/>
            <person name="Itoh T."/>
            <person name="Buell C.R."/>
            <person name="Matsumoto T."/>
        </authorList>
    </citation>
    <scope>NUCLEOTIDE SEQUENCE [LARGE SCALE GENOMIC DNA]</scope>
    <source>
        <strain evidence="3">cv. Nipponbare</strain>
    </source>
</reference>
<reference evidence="2 3" key="2">
    <citation type="journal article" date="2013" name="Plant Cell Physiol.">
        <title>Rice Annotation Project Database (RAP-DB): an integrative and interactive database for rice genomics.</title>
        <authorList>
            <person name="Sakai H."/>
            <person name="Lee S.S."/>
            <person name="Tanaka T."/>
            <person name="Numa H."/>
            <person name="Kim J."/>
            <person name="Kawahara Y."/>
            <person name="Wakimoto H."/>
            <person name="Yang C.C."/>
            <person name="Iwamoto M."/>
            <person name="Abe T."/>
            <person name="Yamada Y."/>
            <person name="Muto A."/>
            <person name="Inokuchi H."/>
            <person name="Ikemura T."/>
            <person name="Matsumoto T."/>
            <person name="Sasaki T."/>
            <person name="Itoh T."/>
        </authorList>
    </citation>
    <scope>NUCLEOTIDE SEQUENCE [LARGE SCALE GENOMIC DNA]</scope>
    <source>
        <strain evidence="3">cv. Nipponbare</strain>
    </source>
</reference>
<dbReference type="eggNOG" id="ENOG502S9G9">
    <property type="taxonomic scope" value="Eukaryota"/>
</dbReference>
<dbReference type="PaxDb" id="39947-A0A0P0Y7A0"/>